<dbReference type="PRINTS" id="PR01036">
    <property type="entry name" value="TCRTETB"/>
</dbReference>
<evidence type="ECO:0000256" key="5">
    <source>
        <dbReference type="ARBA" id="ARBA00022449"/>
    </source>
</evidence>
<evidence type="ECO:0000256" key="12">
    <source>
        <dbReference type="ARBA" id="ARBA00023251"/>
    </source>
</evidence>
<gene>
    <name evidence="16" type="primary">tet</name>
    <name evidence="16" type="ORF">NCTC12195_04881</name>
</gene>
<dbReference type="InterPro" id="IPR036259">
    <property type="entry name" value="MFS_trans_sf"/>
</dbReference>
<feature type="domain" description="Major facilitator superfamily (MFS) profile" evidence="15">
    <location>
        <begin position="1"/>
        <end position="121"/>
    </location>
</feature>
<feature type="transmembrane region" description="Helical" evidence="14">
    <location>
        <begin position="74"/>
        <end position="99"/>
    </location>
</feature>
<dbReference type="SUPFAM" id="SSF103473">
    <property type="entry name" value="MFS general substrate transporter"/>
    <property type="match status" value="1"/>
</dbReference>
<keyword evidence="8" id="KW-0375">Hydrogen ion transport</keyword>
<keyword evidence="11 14" id="KW-0472">Membrane</keyword>
<proteinExistence type="inferred from homology"/>
<evidence type="ECO:0000256" key="3">
    <source>
        <dbReference type="ARBA" id="ARBA00007520"/>
    </source>
</evidence>
<evidence type="ECO:0000256" key="13">
    <source>
        <dbReference type="ARBA" id="ARBA00040630"/>
    </source>
</evidence>
<evidence type="ECO:0000256" key="9">
    <source>
        <dbReference type="ARBA" id="ARBA00022989"/>
    </source>
</evidence>
<keyword evidence="9 14" id="KW-1133">Transmembrane helix</keyword>
<dbReference type="GO" id="GO:0046677">
    <property type="term" value="P:response to antibiotic"/>
    <property type="evidence" value="ECO:0007669"/>
    <property type="project" value="UniProtKB-KW"/>
</dbReference>
<dbReference type="STRING" id="1293.SH09_14095"/>
<dbReference type="GO" id="GO:1902600">
    <property type="term" value="P:proton transmembrane transport"/>
    <property type="evidence" value="ECO:0007669"/>
    <property type="project" value="UniProtKB-KW"/>
</dbReference>
<evidence type="ECO:0000256" key="4">
    <source>
        <dbReference type="ARBA" id="ARBA00022448"/>
    </source>
</evidence>
<feature type="transmembrane region" description="Helical" evidence="14">
    <location>
        <begin position="51"/>
        <end position="68"/>
    </location>
</feature>
<feature type="transmembrane region" description="Helical" evidence="14">
    <location>
        <begin position="20"/>
        <end position="39"/>
    </location>
</feature>
<keyword evidence="6" id="KW-1003">Cell membrane</keyword>
<keyword evidence="4" id="KW-0813">Transport</keyword>
<dbReference type="EMBL" id="UHDK01000002">
    <property type="protein sequence ID" value="SUQ38505.1"/>
    <property type="molecule type" value="Genomic_DNA"/>
</dbReference>
<dbReference type="PANTHER" id="PTHR23501:SF188">
    <property type="entry name" value="TETRACYCLINE RESISTANCE PROTEIN"/>
    <property type="match status" value="1"/>
</dbReference>
<name>A0A380SB13_STAGA</name>
<keyword evidence="10" id="KW-0406">Ion transport</keyword>
<evidence type="ECO:0000256" key="8">
    <source>
        <dbReference type="ARBA" id="ARBA00022781"/>
    </source>
</evidence>
<evidence type="ECO:0000256" key="14">
    <source>
        <dbReference type="SAM" id="Phobius"/>
    </source>
</evidence>
<dbReference type="PANTHER" id="PTHR23501">
    <property type="entry name" value="MAJOR FACILITATOR SUPERFAMILY"/>
    <property type="match status" value="1"/>
</dbReference>
<dbReference type="InterPro" id="IPR011701">
    <property type="entry name" value="MFS"/>
</dbReference>
<sequence>MVLNVSLPDIANHFNTTPGITNWVNTAYMLTFSIGTAVYGKLSDYINIKKLLIIGISLSCLGSLIAFIGHNHFFILIFGRLVQGVGSAAFPSLIMVVVARNITRKKTRQSLWFYRINCSFR</sequence>
<dbReference type="GO" id="GO:0005886">
    <property type="term" value="C:plasma membrane"/>
    <property type="evidence" value="ECO:0007669"/>
    <property type="project" value="UniProtKB-SubCell"/>
</dbReference>
<keyword evidence="7 14" id="KW-0812">Transmembrane</keyword>
<keyword evidence="5" id="KW-0050">Antiport</keyword>
<dbReference type="InterPro" id="IPR020846">
    <property type="entry name" value="MFS_dom"/>
</dbReference>
<keyword evidence="12" id="KW-0046">Antibiotic resistance</keyword>
<dbReference type="AlphaFoldDB" id="A0A380SB13"/>
<evidence type="ECO:0000256" key="11">
    <source>
        <dbReference type="ARBA" id="ARBA00023136"/>
    </source>
</evidence>
<organism evidence="16 17">
    <name type="scientific">Staphylococcus gallinarum</name>
    <dbReference type="NCBI Taxonomy" id="1293"/>
    <lineage>
        <taxon>Bacteria</taxon>
        <taxon>Bacillati</taxon>
        <taxon>Bacillota</taxon>
        <taxon>Bacilli</taxon>
        <taxon>Bacillales</taxon>
        <taxon>Staphylococcaceae</taxon>
        <taxon>Staphylococcus</taxon>
    </lineage>
</organism>
<comment type="subcellular location">
    <subcellularLocation>
        <location evidence="2">Cell membrane</location>
        <topology evidence="2">Multi-pass membrane protein</topology>
    </subcellularLocation>
</comment>
<dbReference type="Pfam" id="PF07690">
    <property type="entry name" value="MFS_1"/>
    <property type="match status" value="1"/>
</dbReference>
<evidence type="ECO:0000256" key="2">
    <source>
        <dbReference type="ARBA" id="ARBA00004651"/>
    </source>
</evidence>
<dbReference type="GO" id="GO:0015297">
    <property type="term" value="F:antiporter activity"/>
    <property type="evidence" value="ECO:0007669"/>
    <property type="project" value="UniProtKB-KW"/>
</dbReference>
<evidence type="ECO:0000256" key="6">
    <source>
        <dbReference type="ARBA" id="ARBA00022475"/>
    </source>
</evidence>
<comment type="function">
    <text evidence="1">Resistance to tetracycline by an active tetracycline efflux. This is an energy-dependent process that decreases the accumulation of the antibiotic in whole cells. This protein functions as a metal-tetracycline/H(+) antiporter.</text>
</comment>
<comment type="similarity">
    <text evidence="3">Belongs to the major facilitator superfamily. TCR/Tet family.</text>
</comment>
<evidence type="ECO:0000256" key="7">
    <source>
        <dbReference type="ARBA" id="ARBA00022692"/>
    </source>
</evidence>
<reference evidence="16 17" key="1">
    <citation type="submission" date="2018-06" db="EMBL/GenBank/DDBJ databases">
        <authorList>
            <consortium name="Pathogen Informatics"/>
            <person name="Doyle S."/>
        </authorList>
    </citation>
    <scope>NUCLEOTIDE SEQUENCE [LARGE SCALE GENOMIC DNA]</scope>
    <source>
        <strain evidence="16 17">NCTC12195</strain>
    </source>
</reference>
<evidence type="ECO:0000259" key="15">
    <source>
        <dbReference type="PROSITE" id="PS50850"/>
    </source>
</evidence>
<evidence type="ECO:0000256" key="10">
    <source>
        <dbReference type="ARBA" id="ARBA00023065"/>
    </source>
</evidence>
<dbReference type="Proteomes" id="UP000255277">
    <property type="component" value="Unassembled WGS sequence"/>
</dbReference>
<evidence type="ECO:0000313" key="17">
    <source>
        <dbReference type="Proteomes" id="UP000255277"/>
    </source>
</evidence>
<protein>
    <recommendedName>
        <fullName evidence="13">Tetracycline resistance protein</fullName>
    </recommendedName>
</protein>
<dbReference type="PROSITE" id="PS50850">
    <property type="entry name" value="MFS"/>
    <property type="match status" value="1"/>
</dbReference>
<accession>A0A380SB13</accession>
<evidence type="ECO:0000256" key="1">
    <source>
        <dbReference type="ARBA" id="ARBA00003279"/>
    </source>
</evidence>
<evidence type="ECO:0000313" key="16">
    <source>
        <dbReference type="EMBL" id="SUQ38505.1"/>
    </source>
</evidence>
<dbReference type="Gene3D" id="1.20.1720.10">
    <property type="entry name" value="Multidrug resistance protein D"/>
    <property type="match status" value="1"/>
</dbReference>